<evidence type="ECO:0000313" key="2">
    <source>
        <dbReference type="Proteomes" id="UP000195402"/>
    </source>
</evidence>
<protein>
    <submittedName>
        <fullName evidence="1">Uncharacterized protein</fullName>
    </submittedName>
</protein>
<evidence type="ECO:0000313" key="1">
    <source>
        <dbReference type="EMBL" id="OVA04330.1"/>
    </source>
</evidence>
<dbReference type="Proteomes" id="UP000195402">
    <property type="component" value="Unassembled WGS sequence"/>
</dbReference>
<keyword evidence="2" id="KW-1185">Reference proteome</keyword>
<gene>
    <name evidence="1" type="ORF">BVC80_1395g39</name>
</gene>
<dbReference type="InParanoid" id="A0A200Q1I0"/>
<organism evidence="1 2">
    <name type="scientific">Macleaya cordata</name>
    <name type="common">Five-seeded plume-poppy</name>
    <name type="synonym">Bocconia cordata</name>
    <dbReference type="NCBI Taxonomy" id="56857"/>
    <lineage>
        <taxon>Eukaryota</taxon>
        <taxon>Viridiplantae</taxon>
        <taxon>Streptophyta</taxon>
        <taxon>Embryophyta</taxon>
        <taxon>Tracheophyta</taxon>
        <taxon>Spermatophyta</taxon>
        <taxon>Magnoliopsida</taxon>
        <taxon>Ranunculales</taxon>
        <taxon>Papaveraceae</taxon>
        <taxon>Papaveroideae</taxon>
        <taxon>Macleaya</taxon>
    </lineage>
</organism>
<dbReference type="EMBL" id="MVGT01003318">
    <property type="protein sequence ID" value="OVA04330.1"/>
    <property type="molecule type" value="Genomic_DNA"/>
</dbReference>
<comment type="caution">
    <text evidence="1">The sequence shown here is derived from an EMBL/GenBank/DDBJ whole genome shotgun (WGS) entry which is preliminary data.</text>
</comment>
<sequence>MEKYPQLYRISKSKKATIDEVVTDGNGLDFAFSRVLNGDERRLMLQLVGDIEKAIPLGQGEDEISFAVWNYFVRSVGLKWVQSNDIAGVMQAWEACDLRGKAKIAWKMGG</sequence>
<name>A0A200Q1I0_MACCD</name>
<accession>A0A200Q1I0</accession>
<reference evidence="1 2" key="1">
    <citation type="journal article" date="2017" name="Mol. Plant">
        <title>The Genome of Medicinal Plant Macleaya cordata Provides New Insights into Benzylisoquinoline Alkaloids Metabolism.</title>
        <authorList>
            <person name="Liu X."/>
            <person name="Liu Y."/>
            <person name="Huang P."/>
            <person name="Ma Y."/>
            <person name="Qing Z."/>
            <person name="Tang Q."/>
            <person name="Cao H."/>
            <person name="Cheng P."/>
            <person name="Zheng Y."/>
            <person name="Yuan Z."/>
            <person name="Zhou Y."/>
            <person name="Liu J."/>
            <person name="Tang Z."/>
            <person name="Zhuo Y."/>
            <person name="Zhang Y."/>
            <person name="Yu L."/>
            <person name="Huang J."/>
            <person name="Yang P."/>
            <person name="Peng Q."/>
            <person name="Zhang J."/>
            <person name="Jiang W."/>
            <person name="Zhang Z."/>
            <person name="Lin K."/>
            <person name="Ro D.K."/>
            <person name="Chen X."/>
            <person name="Xiong X."/>
            <person name="Shang Y."/>
            <person name="Huang S."/>
            <person name="Zeng J."/>
        </authorList>
    </citation>
    <scope>NUCLEOTIDE SEQUENCE [LARGE SCALE GENOMIC DNA]</scope>
    <source>
        <strain evidence="2">cv. BLH2017</strain>
        <tissue evidence="1">Root</tissue>
    </source>
</reference>
<proteinExistence type="predicted"/>
<dbReference type="AlphaFoldDB" id="A0A200Q1I0"/>